<dbReference type="SUPFAM" id="SSF53474">
    <property type="entry name" value="alpha/beta-Hydrolases"/>
    <property type="match status" value="1"/>
</dbReference>
<gene>
    <name evidence="5" type="primary">LOC115536838</name>
</gene>
<evidence type="ECO:0000259" key="4">
    <source>
        <dbReference type="Pfam" id="PF08840"/>
    </source>
</evidence>
<dbReference type="OrthoDB" id="6347013at2759"/>
<evidence type="ECO:0000259" key="3">
    <source>
        <dbReference type="Pfam" id="PF04775"/>
    </source>
</evidence>
<dbReference type="Pfam" id="PF08840">
    <property type="entry name" value="BAAT_C"/>
    <property type="match status" value="1"/>
</dbReference>
<protein>
    <submittedName>
        <fullName evidence="5">Bile acid-CoA:amino acid N-acyltransferase-like</fullName>
    </submittedName>
</protein>
<accession>A0A8C5B4B1</accession>
<evidence type="ECO:0000256" key="2">
    <source>
        <dbReference type="PIRSR" id="PIRSR016521-1"/>
    </source>
</evidence>
<dbReference type="OMA" id="CTAQETS"/>
<evidence type="ECO:0000313" key="6">
    <source>
        <dbReference type="Proteomes" id="UP000694546"/>
    </source>
</evidence>
<dbReference type="GO" id="GO:0047617">
    <property type="term" value="F:fatty acyl-CoA hydrolase activity"/>
    <property type="evidence" value="ECO:0007669"/>
    <property type="project" value="TreeGrafter"/>
</dbReference>
<dbReference type="PIRSF" id="PIRSF016521">
    <property type="entry name" value="Acyl-CoA_hydro"/>
    <property type="match status" value="1"/>
</dbReference>
<evidence type="ECO:0000256" key="1">
    <source>
        <dbReference type="ARBA" id="ARBA00006538"/>
    </source>
</evidence>
<dbReference type="GO" id="GO:0006631">
    <property type="term" value="P:fatty acid metabolic process"/>
    <property type="evidence" value="ECO:0007669"/>
    <property type="project" value="TreeGrafter"/>
</dbReference>
<reference evidence="5" key="1">
    <citation type="submission" date="2025-08" db="UniProtKB">
        <authorList>
            <consortium name="Ensembl"/>
        </authorList>
    </citation>
    <scope>IDENTIFICATION</scope>
</reference>
<feature type="domain" description="Acyl-CoA thioester hydrolase/bile acid-CoA amino acid N-acetyltransferase" evidence="3">
    <location>
        <begin position="21"/>
        <end position="151"/>
    </location>
</feature>
<feature type="active site" description="Charge relay system" evidence="2">
    <location>
        <position position="236"/>
    </location>
</feature>
<comment type="similarity">
    <text evidence="1">Belongs to the C/M/P thioester hydrolase family.</text>
</comment>
<dbReference type="Gene3D" id="2.60.40.2240">
    <property type="entry name" value="Acyl-CoA thioester hydrolase/BAAT N-terminal domain"/>
    <property type="match status" value="1"/>
</dbReference>
<dbReference type="Pfam" id="PF04775">
    <property type="entry name" value="Bile_Hydr_Trans"/>
    <property type="match status" value="1"/>
</dbReference>
<reference evidence="5" key="2">
    <citation type="submission" date="2025-09" db="UniProtKB">
        <authorList>
            <consortium name="Ensembl"/>
        </authorList>
    </citation>
    <scope>IDENTIFICATION</scope>
</reference>
<organism evidence="5 6">
    <name type="scientific">Gadus morhua</name>
    <name type="common">Atlantic cod</name>
    <dbReference type="NCBI Taxonomy" id="8049"/>
    <lineage>
        <taxon>Eukaryota</taxon>
        <taxon>Metazoa</taxon>
        <taxon>Chordata</taxon>
        <taxon>Craniata</taxon>
        <taxon>Vertebrata</taxon>
        <taxon>Euteleostomi</taxon>
        <taxon>Actinopterygii</taxon>
        <taxon>Neopterygii</taxon>
        <taxon>Teleostei</taxon>
        <taxon>Neoteleostei</taxon>
        <taxon>Acanthomorphata</taxon>
        <taxon>Zeiogadaria</taxon>
        <taxon>Gadariae</taxon>
        <taxon>Gadiformes</taxon>
        <taxon>Gadoidei</taxon>
        <taxon>Gadidae</taxon>
        <taxon>Gadus</taxon>
    </lineage>
</organism>
<dbReference type="GeneTree" id="ENSGT01010000222336"/>
<dbReference type="PANTHER" id="PTHR10824">
    <property type="entry name" value="ACYL-COENZYME A THIOESTERASE-RELATED"/>
    <property type="match status" value="1"/>
</dbReference>
<keyword evidence="6" id="KW-1185">Reference proteome</keyword>
<dbReference type="RefSeq" id="XP_030204117.1">
    <property type="nucleotide sequence ID" value="XM_030348257.1"/>
</dbReference>
<dbReference type="InterPro" id="IPR042490">
    <property type="entry name" value="Thio_Ohase/BAAT_N"/>
</dbReference>
<evidence type="ECO:0000313" key="5">
    <source>
        <dbReference type="Ensembl" id="ENSGMOP00000038843.1"/>
    </source>
</evidence>
<dbReference type="InterPro" id="IPR016662">
    <property type="entry name" value="Acyl-CoA_thioEstase_long-chain"/>
</dbReference>
<dbReference type="InterPro" id="IPR029058">
    <property type="entry name" value="AB_hydrolase_fold"/>
</dbReference>
<dbReference type="InterPro" id="IPR006862">
    <property type="entry name" value="Thio_Ohase/aa_AcTrfase"/>
</dbReference>
<dbReference type="Gene3D" id="3.40.50.1820">
    <property type="entry name" value="alpha/beta hydrolase"/>
    <property type="match status" value="1"/>
</dbReference>
<sequence length="427" mass="47618">MMAGAVHPILSVCPSRALFTEKFRVLVENLPPGLSVTLHSLHCSEMKDYWEAFGHYVADNKGTVDVSQEASLGGTYTGKEPMGLLWSMIPVPGSKEHAVLFKVDVETPQEVLISVFQGHLSEGFRQKPPLASVVAERWSMAPGLKRIRVQEKEIEGILFIPPGPGPFPGVLDLWGYEVELTECRPAMLASQGFVAFVAKYVIPGRELKMDYFLRAFEFLQEHPLVISNRVGLIGLSQGAIVVLNMACRTEAISPRCCVSINGSHLLMEESSVTFWKKQFKMKEHTILRNEQNHVTMRGLTLPLPNEATINMENINCPLLLVVGEGDLNFPSAECAELMAKRMHTAGKEHLLTILSYPGAGHILHLPNSNLVRISRYRLPCFDQHEIMLWGGHPKPHAFAEEDSWDKILAFLKQHLYPDPQSDPDAAL</sequence>
<proteinExistence type="inferred from homology"/>
<name>A0A8C5B4B1_GADMO</name>
<dbReference type="InterPro" id="IPR014940">
    <property type="entry name" value="BAAT_C"/>
</dbReference>
<dbReference type="Ensembl" id="ENSGMOT00000027383.1">
    <property type="protein sequence ID" value="ENSGMOP00000038843.1"/>
    <property type="gene ID" value="ENSGMOG00000018681.2"/>
</dbReference>
<dbReference type="AlphaFoldDB" id="A0A8C5B4B1"/>
<feature type="active site" description="Charge relay system" evidence="2">
    <location>
        <position position="326"/>
    </location>
</feature>
<feature type="active site" description="Charge relay system" evidence="2">
    <location>
        <position position="361"/>
    </location>
</feature>
<dbReference type="PANTHER" id="PTHR10824:SF36">
    <property type="entry name" value="ACYL-COA THIOESTERASE 17-RELATED"/>
    <property type="match status" value="1"/>
</dbReference>
<dbReference type="GeneID" id="115536838"/>
<dbReference type="Proteomes" id="UP000694546">
    <property type="component" value="Chromosome 23"/>
</dbReference>
<dbReference type="GO" id="GO:0006637">
    <property type="term" value="P:acyl-CoA metabolic process"/>
    <property type="evidence" value="ECO:0007669"/>
    <property type="project" value="InterPro"/>
</dbReference>
<feature type="domain" description="BAAT/Acyl-CoA thioester hydrolase C-terminal" evidence="4">
    <location>
        <begin position="208"/>
        <end position="416"/>
    </location>
</feature>